<sequence length="1459" mass="166366">MGASDGSTSDFIVTVAAKIQTILEQQDLHAGIRDVLETALRILELLAVFETNKMDILFTGLLVAQIAQCVADCLPSSEWTDQQIWLLKTALENLLSYLEVIEEESSRWKDDKTDEIIQIARSDEFSIDLSKHKEELENAALVLQLKLQAHEDVKLNETNDSVLNLVYNLRGVGDIMENIEQNMDSNISKLDAILEYAVQVQRSFDDYQRDVAMHNRPSDTSIFHSFQMLKDEVDREANKQRQSSRPFNSIEHIKKWMISSKQIEYNTEESIDRNEIATVYKGRYMGKNVAVKQFHGILNTDSADLERDVDREIRQWAKVSKLPFVSNLIGVCTKVSKVLIASEWCPETISTFLERRPRRLLPMIYELISGLASIHREGIIHGNLKAANVLVTEQNHVVITDFGLSKSVVTTMARNTSINAPVHMINWSSPDILFTARRAGPPADMWSFGMTVYELLAKDIPFKDYNKFEIQRAVKTDHERPPRPADLNPALYPLWNEIEKCWRKNPIERPTAREFQNFMEDHYSIKLGRDKPGDLIIHVHSVRGLRHSTQAVRKQALVEVKIKGQFFRTSPHENGHISPSWDEFFYLENDSDINHHEKVNIRVVTKSLMSVSQNEIAHTTLTLARLLEVKPTNNQEHNPEHKFGFRLNPSGRIVIDATIISRDDVVNSAKLKKIYMKHLCADLDDDDPDDPTTCVVGTFGAGKSSLINSILGESMCKRSIWGGCTQDVKRVGMALGLTLIDTPSYPFIDDQPGFLPALKKCCVAVIVFDRTIDEVVELVNKVRVTKCKMIFVRNKRSLLPHIFDPPDGPNVEERHRQDHIDNMLGTPADSIVQQDNDDIKTLFGLSTAANFYIDARAVYKARLQDGATVNKDLLDSWLAMLKAIRVANGNPMDESELGDFRNLIPTEESTSVIAPVIEIQISGESLFTANTNDSNDKQNGIYSIQSAIKLISEACDEWEASSSDIVKTATAIFKMSLEFKIHRVKVLKIGLTIERILRHMKIMTSEDNASNLLPALKNIEKSWKDALPRVHLYKLQLNASRRQEEFDIIGAEILRLHDELVKTVANLPFDVNVQVIGDIEDVKYDLGVMIQNMQCIHKYLDTFEKISNQSKGRDDIIELAIQMQRGCEHYERQVALGNFTHLNGFKEKVESCQQQIKSTIDDVRQTKKLPEHFCWKRIESWMLASKDISFDPKDESALLGKGGFGTVYKGKYQGQPVAIKQFDQITINDSVDLEKQISTEIKSWKKISEQPYILTLLGICTKTTKPIIVSELCETNIRRYVRDWPEELLPMVFQFACGLKAIHKAKIIHRDLKGDNVLVTFHKTVAIADFGLSRSVTSHESTRMTGAKGAGTLNWMSPEQYLRNRSVTEKSDVWSFGMTLWEILCNDTPLRECCEEEFKLSVFCFDYDRPEKPTDMQPYHEPLWTLITMCWQLEPEKRPSAADIVEFLETRYPSELRKM</sequence>
<dbReference type="InterPro" id="IPR001245">
    <property type="entry name" value="Ser-Thr/Tyr_kinase_cat_dom"/>
</dbReference>
<dbReference type="PANTHER" id="PTHR44329">
    <property type="entry name" value="SERINE/THREONINE-PROTEIN KINASE TNNI3K-RELATED"/>
    <property type="match status" value="1"/>
</dbReference>
<keyword evidence="2" id="KW-0723">Serine/threonine-protein kinase</keyword>
<dbReference type="InterPro" id="IPR051681">
    <property type="entry name" value="Ser/Thr_Kinases-Pseudokinases"/>
</dbReference>
<gene>
    <name evidence="8" type="ORF">Ae201684_009892</name>
</gene>
<reference evidence="8 9" key="1">
    <citation type="submission" date="2019-07" db="EMBL/GenBank/DDBJ databases">
        <title>Genomics analysis of Aphanomyces spp. identifies a new class of oomycete effector associated with host adaptation.</title>
        <authorList>
            <person name="Gaulin E."/>
        </authorList>
    </citation>
    <scope>NUCLEOTIDE SEQUENCE [LARGE SCALE GENOMIC DNA]</scope>
    <source>
        <strain evidence="8 9">ATCC 201684</strain>
    </source>
</reference>
<comment type="caution">
    <text evidence="8">The sequence shown here is derived from an EMBL/GenBank/DDBJ whole genome shotgun (WGS) entry which is preliminary data.</text>
</comment>
<evidence type="ECO:0000256" key="2">
    <source>
        <dbReference type="ARBA" id="ARBA00022527"/>
    </source>
</evidence>
<feature type="domain" description="Protein kinase" evidence="7">
    <location>
        <begin position="265"/>
        <end position="525"/>
    </location>
</feature>
<dbReference type="Pfam" id="PF07714">
    <property type="entry name" value="PK_Tyr_Ser-Thr"/>
    <property type="match status" value="2"/>
</dbReference>
<evidence type="ECO:0000259" key="6">
    <source>
        <dbReference type="PROSITE" id="PS50004"/>
    </source>
</evidence>
<evidence type="ECO:0000256" key="3">
    <source>
        <dbReference type="ARBA" id="ARBA00022741"/>
    </source>
</evidence>
<evidence type="ECO:0000313" key="9">
    <source>
        <dbReference type="Proteomes" id="UP000481153"/>
    </source>
</evidence>
<dbReference type="InterPro" id="IPR017441">
    <property type="entry name" value="Protein_kinase_ATP_BS"/>
</dbReference>
<dbReference type="InterPro" id="IPR035892">
    <property type="entry name" value="C2_domain_sf"/>
</dbReference>
<dbReference type="PROSITE" id="PS00108">
    <property type="entry name" value="PROTEIN_KINASE_ST"/>
    <property type="match status" value="1"/>
</dbReference>
<dbReference type="Gene3D" id="3.30.200.20">
    <property type="entry name" value="Phosphorylase Kinase, domain 1"/>
    <property type="match status" value="2"/>
</dbReference>
<dbReference type="InterPro" id="IPR008271">
    <property type="entry name" value="Ser/Thr_kinase_AS"/>
</dbReference>
<dbReference type="SUPFAM" id="SSF49562">
    <property type="entry name" value="C2 domain (Calcium/lipid-binding domain, CaLB)"/>
    <property type="match status" value="1"/>
</dbReference>
<name>A0A6G0WZW9_9STRA</name>
<dbReference type="InterPro" id="IPR011009">
    <property type="entry name" value="Kinase-like_dom_sf"/>
</dbReference>
<dbReference type="Pfam" id="PF01926">
    <property type="entry name" value="MMR_HSR1"/>
    <property type="match status" value="1"/>
</dbReference>
<dbReference type="GO" id="GO:0004674">
    <property type="term" value="F:protein serine/threonine kinase activity"/>
    <property type="evidence" value="ECO:0007669"/>
    <property type="project" value="UniProtKB-KW"/>
</dbReference>
<keyword evidence="4 5" id="KW-0067">ATP-binding</keyword>
<evidence type="ECO:0000259" key="7">
    <source>
        <dbReference type="PROSITE" id="PS50011"/>
    </source>
</evidence>
<evidence type="ECO:0000313" key="8">
    <source>
        <dbReference type="EMBL" id="KAF0733070.1"/>
    </source>
</evidence>
<feature type="domain" description="C2" evidence="6">
    <location>
        <begin position="510"/>
        <end position="637"/>
    </location>
</feature>
<dbReference type="GO" id="GO:0005525">
    <property type="term" value="F:GTP binding"/>
    <property type="evidence" value="ECO:0007669"/>
    <property type="project" value="InterPro"/>
</dbReference>
<keyword evidence="9" id="KW-1185">Reference proteome</keyword>
<dbReference type="SUPFAM" id="SSF56112">
    <property type="entry name" value="Protein kinase-like (PK-like)"/>
    <property type="match status" value="2"/>
</dbReference>
<dbReference type="InterPro" id="IPR000719">
    <property type="entry name" value="Prot_kinase_dom"/>
</dbReference>
<dbReference type="SUPFAM" id="SSF52540">
    <property type="entry name" value="P-loop containing nucleoside triphosphate hydrolases"/>
    <property type="match status" value="1"/>
</dbReference>
<dbReference type="InterPro" id="IPR027417">
    <property type="entry name" value="P-loop_NTPase"/>
</dbReference>
<dbReference type="Gene3D" id="2.60.40.150">
    <property type="entry name" value="C2 domain"/>
    <property type="match status" value="1"/>
</dbReference>
<dbReference type="PROSITE" id="PS00107">
    <property type="entry name" value="PROTEIN_KINASE_ATP"/>
    <property type="match status" value="1"/>
</dbReference>
<evidence type="ECO:0008006" key="10">
    <source>
        <dbReference type="Google" id="ProtNLM"/>
    </source>
</evidence>
<comment type="similarity">
    <text evidence="1">Belongs to the protein kinase superfamily. TKL Ser/Thr protein kinase family. ROCO subfamily.</text>
</comment>
<dbReference type="PROSITE" id="PS50011">
    <property type="entry name" value="PROTEIN_KINASE_DOM"/>
    <property type="match status" value="2"/>
</dbReference>
<feature type="binding site" evidence="5">
    <location>
        <position position="1220"/>
    </location>
    <ligand>
        <name>ATP</name>
        <dbReference type="ChEBI" id="CHEBI:30616"/>
    </ligand>
</feature>
<proteinExistence type="inferred from homology"/>
<dbReference type="InterPro" id="IPR000008">
    <property type="entry name" value="C2_dom"/>
</dbReference>
<accession>A0A6G0WZW9</accession>
<dbReference type="Gene3D" id="1.10.510.10">
    <property type="entry name" value="Transferase(Phosphotransferase) domain 1"/>
    <property type="match status" value="2"/>
</dbReference>
<protein>
    <recommendedName>
        <fullName evidence="10">Protein kinase domain-containing protein</fullName>
    </recommendedName>
</protein>
<dbReference type="SMART" id="SM00220">
    <property type="entry name" value="S_TKc"/>
    <property type="match status" value="2"/>
</dbReference>
<keyword evidence="2" id="KW-0418">Kinase</keyword>
<evidence type="ECO:0000256" key="4">
    <source>
        <dbReference type="ARBA" id="ARBA00022840"/>
    </source>
</evidence>
<feature type="domain" description="Protein kinase" evidence="7">
    <location>
        <begin position="1193"/>
        <end position="1452"/>
    </location>
</feature>
<organism evidence="8 9">
    <name type="scientific">Aphanomyces euteiches</name>
    <dbReference type="NCBI Taxonomy" id="100861"/>
    <lineage>
        <taxon>Eukaryota</taxon>
        <taxon>Sar</taxon>
        <taxon>Stramenopiles</taxon>
        <taxon>Oomycota</taxon>
        <taxon>Saprolegniomycetes</taxon>
        <taxon>Saprolegniales</taxon>
        <taxon>Verrucalvaceae</taxon>
        <taxon>Aphanomyces</taxon>
    </lineage>
</organism>
<evidence type="ECO:0000256" key="5">
    <source>
        <dbReference type="PROSITE-ProRule" id="PRU10141"/>
    </source>
</evidence>
<dbReference type="Gene3D" id="3.40.50.300">
    <property type="entry name" value="P-loop containing nucleotide triphosphate hydrolases"/>
    <property type="match status" value="1"/>
</dbReference>
<dbReference type="PROSITE" id="PS50004">
    <property type="entry name" value="C2"/>
    <property type="match status" value="1"/>
</dbReference>
<dbReference type="EMBL" id="VJMJ01000126">
    <property type="protein sequence ID" value="KAF0733070.1"/>
    <property type="molecule type" value="Genomic_DNA"/>
</dbReference>
<keyword evidence="2" id="KW-0808">Transferase</keyword>
<keyword evidence="3 5" id="KW-0547">Nucleotide-binding</keyword>
<dbReference type="InterPro" id="IPR006073">
    <property type="entry name" value="GTP-bd"/>
</dbReference>
<dbReference type="GO" id="GO:0005524">
    <property type="term" value="F:ATP binding"/>
    <property type="evidence" value="ECO:0007669"/>
    <property type="project" value="UniProtKB-UniRule"/>
</dbReference>
<dbReference type="CDD" id="cd00882">
    <property type="entry name" value="Ras_like_GTPase"/>
    <property type="match status" value="1"/>
</dbReference>
<dbReference type="VEuPathDB" id="FungiDB:AeMF1_011819"/>
<dbReference type="Proteomes" id="UP000481153">
    <property type="component" value="Unassembled WGS sequence"/>
</dbReference>
<evidence type="ECO:0000256" key="1">
    <source>
        <dbReference type="ARBA" id="ARBA00008171"/>
    </source>
</evidence>